<evidence type="ECO:0000256" key="6">
    <source>
        <dbReference type="ARBA" id="ARBA00022960"/>
    </source>
</evidence>
<dbReference type="GO" id="GO:0008360">
    <property type="term" value="P:regulation of cell shape"/>
    <property type="evidence" value="ECO:0007669"/>
    <property type="project" value="UniProtKB-KW"/>
</dbReference>
<evidence type="ECO:0000313" key="15">
    <source>
        <dbReference type="Proteomes" id="UP000585721"/>
    </source>
</evidence>
<keyword evidence="7" id="KW-1133">Transmembrane helix</keyword>
<keyword evidence="4" id="KW-0132">Cell division</keyword>
<comment type="subcellular location">
    <subcellularLocation>
        <location evidence="1">Cell inner membrane</location>
        <topology evidence="1">Single-pass membrane protein</topology>
    </subcellularLocation>
</comment>
<evidence type="ECO:0000256" key="7">
    <source>
        <dbReference type="ARBA" id="ARBA00022989"/>
    </source>
</evidence>
<evidence type="ECO:0000256" key="13">
    <source>
        <dbReference type="SAM" id="MobiDB-lite"/>
    </source>
</evidence>
<evidence type="ECO:0000256" key="4">
    <source>
        <dbReference type="ARBA" id="ARBA00022618"/>
    </source>
</evidence>
<keyword evidence="6" id="KW-0133">Cell shape</keyword>
<dbReference type="InterPro" id="IPR009386">
    <property type="entry name" value="ZapG-like"/>
</dbReference>
<evidence type="ECO:0000256" key="10">
    <source>
        <dbReference type="ARBA" id="ARBA00035657"/>
    </source>
</evidence>
<keyword evidence="5" id="KW-0812">Transmembrane</keyword>
<keyword evidence="15" id="KW-1185">Reference proteome</keyword>
<evidence type="ECO:0000256" key="3">
    <source>
        <dbReference type="ARBA" id="ARBA00022519"/>
    </source>
</evidence>
<comment type="similarity">
    <text evidence="10">Belongs to the ZapG family.</text>
</comment>
<dbReference type="Proteomes" id="UP000585721">
    <property type="component" value="Unassembled WGS sequence"/>
</dbReference>
<evidence type="ECO:0000256" key="2">
    <source>
        <dbReference type="ARBA" id="ARBA00022475"/>
    </source>
</evidence>
<proteinExistence type="inferred from homology"/>
<dbReference type="RefSeq" id="WP_188027458.1">
    <property type="nucleotide sequence ID" value="NZ_JACHGR010000009.1"/>
</dbReference>
<reference evidence="14 15" key="1">
    <citation type="submission" date="2020-08" db="EMBL/GenBank/DDBJ databases">
        <title>Genomic Encyclopedia of Type Strains, Phase IV (KMG-IV): sequencing the most valuable type-strain genomes for metagenomic binning, comparative biology and taxonomic classification.</title>
        <authorList>
            <person name="Goeker M."/>
        </authorList>
    </citation>
    <scope>NUCLEOTIDE SEQUENCE [LARGE SCALE GENOMIC DNA]</scope>
    <source>
        <strain evidence="14 15">DSM 22975</strain>
    </source>
</reference>
<name>A0A841GJ82_9GAMM</name>
<dbReference type="PANTHER" id="PTHR39579">
    <property type="entry name" value="INNER MEMBRANE PROTEIN YHCB"/>
    <property type="match status" value="1"/>
</dbReference>
<evidence type="ECO:0000256" key="5">
    <source>
        <dbReference type="ARBA" id="ARBA00022692"/>
    </source>
</evidence>
<evidence type="ECO:0000256" key="12">
    <source>
        <dbReference type="ARBA" id="ARBA00035727"/>
    </source>
</evidence>
<evidence type="ECO:0000313" key="14">
    <source>
        <dbReference type="EMBL" id="MBB6056746.1"/>
    </source>
</evidence>
<evidence type="ECO:0000256" key="11">
    <source>
        <dbReference type="ARBA" id="ARBA00035703"/>
    </source>
</evidence>
<organism evidence="14 15">
    <name type="scientific">Tolumonas osonensis</name>
    <dbReference type="NCBI Taxonomy" id="675874"/>
    <lineage>
        <taxon>Bacteria</taxon>
        <taxon>Pseudomonadati</taxon>
        <taxon>Pseudomonadota</taxon>
        <taxon>Gammaproteobacteria</taxon>
        <taxon>Aeromonadales</taxon>
        <taxon>Aeromonadaceae</taxon>
        <taxon>Tolumonas</taxon>
    </lineage>
</organism>
<feature type="region of interest" description="Disordered" evidence="13">
    <location>
        <begin position="77"/>
        <end position="132"/>
    </location>
</feature>
<keyword evidence="9" id="KW-0131">Cell cycle</keyword>
<dbReference type="Pfam" id="PF06295">
    <property type="entry name" value="ZapG-like"/>
    <property type="match status" value="1"/>
</dbReference>
<sequence>MTTEFTMILFVLVGLIIGFVAGRSTSRAGDAAKLHKELTKTRKEFEQYKRDVQDHFIGFSGLMEQLDAQYQRLSQHMTEQSEKLTNSQTIYSIQPDVPAEEKEPAAPATEGVHQPKDYSGEPSGLLSDHKSS</sequence>
<protein>
    <recommendedName>
        <fullName evidence="11">Z-ring associated protein G</fullName>
    </recommendedName>
    <alternativeName>
        <fullName evidence="12">Cell division protein ZapG</fullName>
    </alternativeName>
</protein>
<dbReference type="GO" id="GO:0051301">
    <property type="term" value="P:cell division"/>
    <property type="evidence" value="ECO:0007669"/>
    <property type="project" value="UniProtKB-KW"/>
</dbReference>
<keyword evidence="3" id="KW-0997">Cell inner membrane</keyword>
<feature type="compositionally biased region" description="Polar residues" evidence="13">
    <location>
        <begin position="77"/>
        <end position="92"/>
    </location>
</feature>
<keyword evidence="8" id="KW-0472">Membrane</keyword>
<dbReference type="PANTHER" id="PTHR39579:SF1">
    <property type="entry name" value="INNER MEMBRANE PROTEIN YHCB"/>
    <property type="match status" value="1"/>
</dbReference>
<dbReference type="EMBL" id="JACHGR010000009">
    <property type="protein sequence ID" value="MBB6056746.1"/>
    <property type="molecule type" value="Genomic_DNA"/>
</dbReference>
<dbReference type="AlphaFoldDB" id="A0A841GJ82"/>
<keyword evidence="2" id="KW-1003">Cell membrane</keyword>
<dbReference type="GO" id="GO:0005886">
    <property type="term" value="C:plasma membrane"/>
    <property type="evidence" value="ECO:0007669"/>
    <property type="project" value="UniProtKB-SubCell"/>
</dbReference>
<gene>
    <name evidence="14" type="ORF">HNR75_002685</name>
</gene>
<comment type="caution">
    <text evidence="14">The sequence shown here is derived from an EMBL/GenBank/DDBJ whole genome shotgun (WGS) entry which is preliminary data.</text>
</comment>
<evidence type="ECO:0000256" key="1">
    <source>
        <dbReference type="ARBA" id="ARBA00004377"/>
    </source>
</evidence>
<evidence type="ECO:0000256" key="8">
    <source>
        <dbReference type="ARBA" id="ARBA00023136"/>
    </source>
</evidence>
<evidence type="ECO:0000256" key="9">
    <source>
        <dbReference type="ARBA" id="ARBA00023306"/>
    </source>
</evidence>
<accession>A0A841GJ82</accession>